<gene>
    <name evidence="2" type="ORF">FWK35_00035993</name>
</gene>
<evidence type="ECO:0000313" key="2">
    <source>
        <dbReference type="EMBL" id="KAF0704384.1"/>
    </source>
</evidence>
<accession>A0A6G0VPH2</accession>
<dbReference type="OrthoDB" id="6588711at2759"/>
<comment type="caution">
    <text evidence="2">The sequence shown here is derived from an EMBL/GenBank/DDBJ whole genome shotgun (WGS) entry which is preliminary data.</text>
</comment>
<feature type="non-terminal residue" evidence="2">
    <location>
        <position position="198"/>
    </location>
</feature>
<keyword evidence="1" id="KW-0175">Coiled coil</keyword>
<keyword evidence="3" id="KW-1185">Reference proteome</keyword>
<proteinExistence type="predicted"/>
<sequence length="198" mass="23220">MSDLVSLKTCRGQLKEQLTRFRTYVNKESVDQFEIKGRSKKMEKLWSEFDQVQSEIESFENETDDYRIEFEEIYFSAMALGENLMQCREFVLQQCYRSIEIGTDICIDDIQRFFHLHSCLKDEAAQVIMYIETTAANYNVAWNSVVSRYNNKKVLVQSHTKELFDIPVINEEAMQLRKLIDQLNGHINALEALSAIHI</sequence>
<dbReference type="EMBL" id="VUJU01013573">
    <property type="protein sequence ID" value="KAF0704384.1"/>
    <property type="molecule type" value="Genomic_DNA"/>
</dbReference>
<protein>
    <submittedName>
        <fullName evidence="2">Uncharacterized protein</fullName>
    </submittedName>
</protein>
<dbReference type="Pfam" id="PF03564">
    <property type="entry name" value="DUF1759"/>
    <property type="match status" value="1"/>
</dbReference>
<feature type="coiled-coil region" evidence="1">
    <location>
        <begin position="42"/>
        <end position="69"/>
    </location>
</feature>
<name>A0A6G0VPH2_APHCR</name>
<dbReference type="AlphaFoldDB" id="A0A6G0VPH2"/>
<dbReference type="Proteomes" id="UP000478052">
    <property type="component" value="Unassembled WGS sequence"/>
</dbReference>
<evidence type="ECO:0000256" key="1">
    <source>
        <dbReference type="SAM" id="Coils"/>
    </source>
</evidence>
<dbReference type="InterPro" id="IPR005312">
    <property type="entry name" value="DUF1759"/>
</dbReference>
<evidence type="ECO:0000313" key="3">
    <source>
        <dbReference type="Proteomes" id="UP000478052"/>
    </source>
</evidence>
<reference evidence="2 3" key="1">
    <citation type="submission" date="2019-08" db="EMBL/GenBank/DDBJ databases">
        <title>Whole genome of Aphis craccivora.</title>
        <authorList>
            <person name="Voronova N.V."/>
            <person name="Shulinski R.S."/>
            <person name="Bandarenka Y.V."/>
            <person name="Zhorov D.G."/>
            <person name="Warner D."/>
        </authorList>
    </citation>
    <scope>NUCLEOTIDE SEQUENCE [LARGE SCALE GENOMIC DNA]</scope>
    <source>
        <strain evidence="2">180601</strain>
        <tissue evidence="2">Whole Body</tissue>
    </source>
</reference>
<organism evidence="2 3">
    <name type="scientific">Aphis craccivora</name>
    <name type="common">Cowpea aphid</name>
    <dbReference type="NCBI Taxonomy" id="307492"/>
    <lineage>
        <taxon>Eukaryota</taxon>
        <taxon>Metazoa</taxon>
        <taxon>Ecdysozoa</taxon>
        <taxon>Arthropoda</taxon>
        <taxon>Hexapoda</taxon>
        <taxon>Insecta</taxon>
        <taxon>Pterygota</taxon>
        <taxon>Neoptera</taxon>
        <taxon>Paraneoptera</taxon>
        <taxon>Hemiptera</taxon>
        <taxon>Sternorrhyncha</taxon>
        <taxon>Aphidomorpha</taxon>
        <taxon>Aphidoidea</taxon>
        <taxon>Aphididae</taxon>
        <taxon>Aphidini</taxon>
        <taxon>Aphis</taxon>
        <taxon>Aphis</taxon>
    </lineage>
</organism>